<evidence type="ECO:0000256" key="1">
    <source>
        <dbReference type="SAM" id="MobiDB-lite"/>
    </source>
</evidence>
<reference evidence="2 3" key="1">
    <citation type="submission" date="2023-05" db="EMBL/GenBank/DDBJ databases">
        <title>B98-5 Cell Line De Novo Hybrid Assembly: An Optical Mapping Approach.</title>
        <authorList>
            <person name="Kananen K."/>
            <person name="Auerbach J.A."/>
            <person name="Kautto E."/>
            <person name="Blachly J.S."/>
        </authorList>
    </citation>
    <scope>NUCLEOTIDE SEQUENCE [LARGE SCALE GENOMIC DNA]</scope>
    <source>
        <strain evidence="2">B95-8</strain>
        <tissue evidence="2">Cell line</tissue>
    </source>
</reference>
<feature type="region of interest" description="Disordered" evidence="1">
    <location>
        <begin position="44"/>
        <end position="84"/>
    </location>
</feature>
<evidence type="ECO:0000313" key="2">
    <source>
        <dbReference type="EMBL" id="KAK2109713.1"/>
    </source>
</evidence>
<feature type="compositionally biased region" description="Pro residues" evidence="1">
    <location>
        <begin position="46"/>
        <end position="55"/>
    </location>
</feature>
<evidence type="ECO:0000313" key="3">
    <source>
        <dbReference type="Proteomes" id="UP001266305"/>
    </source>
</evidence>
<protein>
    <submittedName>
        <fullName evidence="2">Uncharacterized protein</fullName>
    </submittedName>
</protein>
<gene>
    <name evidence="2" type="ORF">P7K49_009459</name>
</gene>
<sequence length="131" mass="13166">MPSSPPLATASSMSLPAAAPTTSVFSFSPVNMISAVKQRSAFAPVLRPPTSPPQACPRAHGEGLPGRKGPGGAAGQGGTAPSIPPQCLMLADQLFLEDGEQGALQESREVPLAPTPLASQPGVITTLDALS</sequence>
<feature type="region of interest" description="Disordered" evidence="1">
    <location>
        <begin position="99"/>
        <end position="131"/>
    </location>
</feature>
<comment type="caution">
    <text evidence="2">The sequence shown here is derived from an EMBL/GenBank/DDBJ whole genome shotgun (WGS) entry which is preliminary data.</text>
</comment>
<accession>A0ABQ9VK20</accession>
<proteinExistence type="predicted"/>
<dbReference type="EMBL" id="JASSZA010000005">
    <property type="protein sequence ID" value="KAK2109713.1"/>
    <property type="molecule type" value="Genomic_DNA"/>
</dbReference>
<feature type="compositionally biased region" description="Gly residues" evidence="1">
    <location>
        <begin position="63"/>
        <end position="78"/>
    </location>
</feature>
<organism evidence="2 3">
    <name type="scientific">Saguinus oedipus</name>
    <name type="common">Cotton-top tamarin</name>
    <name type="synonym">Oedipomidas oedipus</name>
    <dbReference type="NCBI Taxonomy" id="9490"/>
    <lineage>
        <taxon>Eukaryota</taxon>
        <taxon>Metazoa</taxon>
        <taxon>Chordata</taxon>
        <taxon>Craniata</taxon>
        <taxon>Vertebrata</taxon>
        <taxon>Euteleostomi</taxon>
        <taxon>Mammalia</taxon>
        <taxon>Eutheria</taxon>
        <taxon>Euarchontoglires</taxon>
        <taxon>Primates</taxon>
        <taxon>Haplorrhini</taxon>
        <taxon>Platyrrhini</taxon>
        <taxon>Cebidae</taxon>
        <taxon>Callitrichinae</taxon>
        <taxon>Saguinus</taxon>
    </lineage>
</organism>
<name>A0ABQ9VK20_SAGOE</name>
<keyword evidence="3" id="KW-1185">Reference proteome</keyword>
<dbReference type="Proteomes" id="UP001266305">
    <property type="component" value="Unassembled WGS sequence"/>
</dbReference>